<accession>A0AAV1QHV4</accession>
<dbReference type="PANTHER" id="PTHR45739">
    <property type="entry name" value="MATRIX PROTEIN, PUTATIVE-RELATED"/>
    <property type="match status" value="1"/>
</dbReference>
<comment type="caution">
    <text evidence="1">The sequence shown here is derived from an EMBL/GenBank/DDBJ whole genome shotgun (WGS) entry which is preliminary data.</text>
</comment>
<dbReference type="InterPro" id="IPR051561">
    <property type="entry name" value="FRAS1_ECM"/>
</dbReference>
<dbReference type="GO" id="GO:0009653">
    <property type="term" value="P:anatomical structure morphogenesis"/>
    <property type="evidence" value="ECO:0007669"/>
    <property type="project" value="TreeGrafter"/>
</dbReference>
<feature type="non-terminal residue" evidence="1">
    <location>
        <position position="83"/>
    </location>
</feature>
<dbReference type="Proteomes" id="UP001314229">
    <property type="component" value="Unassembled WGS sequence"/>
</dbReference>
<evidence type="ECO:0000313" key="2">
    <source>
        <dbReference type="Proteomes" id="UP001314229"/>
    </source>
</evidence>
<proteinExistence type="predicted"/>
<keyword evidence="2" id="KW-1185">Reference proteome</keyword>
<gene>
    <name evidence="1" type="ORF">FSCOSCO3_A034521</name>
</gene>
<dbReference type="AlphaFoldDB" id="A0AAV1QHV4"/>
<dbReference type="PANTHER" id="PTHR45739:SF1">
    <property type="entry name" value="EXTRACELLULAR MATRIX ORGANIZING PROTEIN FRAS1"/>
    <property type="match status" value="1"/>
</dbReference>
<dbReference type="EMBL" id="CAWUFR010001147">
    <property type="protein sequence ID" value="CAK6982945.1"/>
    <property type="molecule type" value="Genomic_DNA"/>
</dbReference>
<name>A0AAV1QHV4_SCOSC</name>
<reference evidence="1 2" key="1">
    <citation type="submission" date="2024-01" db="EMBL/GenBank/DDBJ databases">
        <authorList>
            <person name="Alioto T."/>
            <person name="Alioto T."/>
            <person name="Gomez Garrido J."/>
        </authorList>
    </citation>
    <scope>NUCLEOTIDE SEQUENCE [LARGE SCALE GENOMIC DNA]</scope>
</reference>
<feature type="non-terminal residue" evidence="1">
    <location>
        <position position="1"/>
    </location>
</feature>
<evidence type="ECO:0000313" key="1">
    <source>
        <dbReference type="EMBL" id="CAK6982945.1"/>
    </source>
</evidence>
<organism evidence="1 2">
    <name type="scientific">Scomber scombrus</name>
    <name type="common">Atlantic mackerel</name>
    <name type="synonym">Scomber vernalis</name>
    <dbReference type="NCBI Taxonomy" id="13677"/>
    <lineage>
        <taxon>Eukaryota</taxon>
        <taxon>Metazoa</taxon>
        <taxon>Chordata</taxon>
        <taxon>Craniata</taxon>
        <taxon>Vertebrata</taxon>
        <taxon>Euteleostomi</taxon>
        <taxon>Actinopterygii</taxon>
        <taxon>Neopterygii</taxon>
        <taxon>Teleostei</taxon>
        <taxon>Neoteleostei</taxon>
        <taxon>Acanthomorphata</taxon>
        <taxon>Pelagiaria</taxon>
        <taxon>Scombriformes</taxon>
        <taxon>Scombridae</taxon>
        <taxon>Scomber</taxon>
    </lineage>
</organism>
<protein>
    <submittedName>
        <fullName evidence="1">LOW QUALITY PROTEIN: extracellular matrix protein FRAS1</fullName>
    </submittedName>
</protein>
<sequence>DIFTFSDVTRNVLLYRHAGLSNQDDAMTFSVSDGISMATTAVQVAVLGVAGGDGPQRDPEATLSLEVGEKSSSVIRRSHLAYT</sequence>